<dbReference type="OrthoDB" id="2193813at2759"/>
<evidence type="ECO:0000259" key="9">
    <source>
        <dbReference type="Pfam" id="PF10406"/>
    </source>
</evidence>
<dbReference type="CDD" id="cd00076">
    <property type="entry name" value="HFD_SF"/>
    <property type="match status" value="1"/>
</dbReference>
<comment type="subcellular location">
    <subcellularLocation>
        <location evidence="1">Nucleus</location>
    </subcellularLocation>
</comment>
<dbReference type="GO" id="GO:0046982">
    <property type="term" value="F:protein heterodimerization activity"/>
    <property type="evidence" value="ECO:0007669"/>
    <property type="project" value="InterPro"/>
</dbReference>
<proteinExistence type="inferred from homology"/>
<dbReference type="InterPro" id="IPR009072">
    <property type="entry name" value="Histone-fold"/>
</dbReference>
<comment type="similarity">
    <text evidence="2">Belongs to the TAF8 family.</text>
</comment>
<dbReference type="PANTHER" id="PTHR46469">
    <property type="entry name" value="TRANSCRIPTION INITIATION FACTOR TFIID SUBUNIT 8"/>
    <property type="match status" value="1"/>
</dbReference>
<feature type="domain" description="Bromodomain associated" evidence="8">
    <location>
        <begin position="58"/>
        <end position="123"/>
    </location>
</feature>
<keyword evidence="10" id="KW-1185">Reference proteome</keyword>
<dbReference type="Proteomes" id="UP000504637">
    <property type="component" value="Unplaced"/>
</dbReference>
<reference evidence="11" key="2">
    <citation type="submission" date="2020-04" db="EMBL/GenBank/DDBJ databases">
        <authorList>
            <consortium name="NCBI Genome Project"/>
        </authorList>
    </citation>
    <scope>NUCLEOTIDE SEQUENCE</scope>
    <source>
        <strain evidence="11">CBS 342.82</strain>
    </source>
</reference>
<name>A0A6J3MC84_9PEZI</name>
<dbReference type="GO" id="GO:0006367">
    <property type="term" value="P:transcription initiation at RNA polymerase II promoter"/>
    <property type="evidence" value="ECO:0007669"/>
    <property type="project" value="TreeGrafter"/>
</dbReference>
<dbReference type="PANTHER" id="PTHR46469:SF1">
    <property type="entry name" value="TRANSCRIPTION INITIATION FACTOR TFIID SUBUNIT 8"/>
    <property type="match status" value="1"/>
</dbReference>
<feature type="region of interest" description="Disordered" evidence="7">
    <location>
        <begin position="1"/>
        <end position="33"/>
    </location>
</feature>
<evidence type="ECO:0000256" key="1">
    <source>
        <dbReference type="ARBA" id="ARBA00004123"/>
    </source>
</evidence>
<evidence type="ECO:0000256" key="7">
    <source>
        <dbReference type="SAM" id="MobiDB-lite"/>
    </source>
</evidence>
<keyword evidence="4" id="KW-0805">Transcription regulation</keyword>
<protein>
    <recommendedName>
        <fullName evidence="3">Transcription initiation factor TFIID subunit 8</fullName>
    </recommendedName>
</protein>
<dbReference type="AlphaFoldDB" id="A0A6J3MC84"/>
<sequence>MASLAGDKDTGAKRSHDGPEPDHHNTKKRRRVHHALRDPYQRPPHVEPAMQDPVFAQGQLLRSIGAALVMVGFDSVKPSAMEMFRSHVEEYMLDILSHIRHSMHDQRRTKPTAYDYAISLAKMPNAAAASQLLPQLGLQVPPALAFPTTSDPPPPVPAPPDLSKLLEPLMTRQPPSYIPKHFPALPPRHAWESTDVFSEREKDARKMREKATEEGMMAEQALRKLAAAAKAGAMKAERKRSEKLAAQGSSLRGSARGRGRVRAKEDTFAEVLKDLGDTDEAGGMDLGMPEGVIVNHNMAHWRKGGHRQSLHGFV</sequence>
<dbReference type="RefSeq" id="XP_033462661.1">
    <property type="nucleotide sequence ID" value="XM_033606329.1"/>
</dbReference>
<dbReference type="Pfam" id="PF10406">
    <property type="entry name" value="TAF8_C"/>
    <property type="match status" value="1"/>
</dbReference>
<evidence type="ECO:0000313" key="11">
    <source>
        <dbReference type="RefSeq" id="XP_033462661.1"/>
    </source>
</evidence>
<evidence type="ECO:0000256" key="2">
    <source>
        <dbReference type="ARBA" id="ARBA00008767"/>
    </source>
</evidence>
<feature type="compositionally biased region" description="Basic and acidic residues" evidence="7">
    <location>
        <begin position="1"/>
        <end position="24"/>
    </location>
</feature>
<evidence type="ECO:0000256" key="4">
    <source>
        <dbReference type="ARBA" id="ARBA00023015"/>
    </source>
</evidence>
<evidence type="ECO:0000256" key="3">
    <source>
        <dbReference type="ARBA" id="ARBA00017307"/>
    </source>
</evidence>
<dbReference type="InterPro" id="IPR006565">
    <property type="entry name" value="BTP"/>
</dbReference>
<dbReference type="GO" id="GO:0005669">
    <property type="term" value="C:transcription factor TFIID complex"/>
    <property type="evidence" value="ECO:0007669"/>
    <property type="project" value="InterPro"/>
</dbReference>
<evidence type="ECO:0000313" key="10">
    <source>
        <dbReference type="Proteomes" id="UP000504637"/>
    </source>
</evidence>
<evidence type="ECO:0000256" key="5">
    <source>
        <dbReference type="ARBA" id="ARBA00023163"/>
    </source>
</evidence>
<dbReference type="Gene3D" id="1.10.20.10">
    <property type="entry name" value="Histone, subunit A"/>
    <property type="match status" value="1"/>
</dbReference>
<gene>
    <name evidence="11" type="ORF">K489DRAFT_387508</name>
</gene>
<dbReference type="GeneID" id="54364129"/>
<feature type="region of interest" description="Disordered" evidence="7">
    <location>
        <begin position="236"/>
        <end position="262"/>
    </location>
</feature>
<accession>A0A6J3MC84</accession>
<dbReference type="InterPro" id="IPR019473">
    <property type="entry name" value="TFIID_su8_C"/>
</dbReference>
<evidence type="ECO:0000256" key="6">
    <source>
        <dbReference type="ARBA" id="ARBA00023242"/>
    </source>
</evidence>
<feature type="compositionally biased region" description="Low complexity" evidence="7">
    <location>
        <begin position="245"/>
        <end position="254"/>
    </location>
</feature>
<reference evidence="11" key="3">
    <citation type="submission" date="2025-08" db="UniProtKB">
        <authorList>
            <consortium name="RefSeq"/>
        </authorList>
    </citation>
    <scope>IDENTIFICATION</scope>
    <source>
        <strain evidence="11">CBS 342.82</strain>
    </source>
</reference>
<evidence type="ECO:0000259" key="8">
    <source>
        <dbReference type="Pfam" id="PF07524"/>
    </source>
</evidence>
<reference evidence="11" key="1">
    <citation type="submission" date="2020-01" db="EMBL/GenBank/DDBJ databases">
        <authorList>
            <consortium name="DOE Joint Genome Institute"/>
            <person name="Haridas S."/>
            <person name="Albert R."/>
            <person name="Binder M."/>
            <person name="Bloem J."/>
            <person name="Labutti K."/>
            <person name="Salamov A."/>
            <person name="Andreopoulos B."/>
            <person name="Baker S.E."/>
            <person name="Barry K."/>
            <person name="Bills G."/>
            <person name="Bluhm B.H."/>
            <person name="Cannon C."/>
            <person name="Castanera R."/>
            <person name="Culley D.E."/>
            <person name="Daum C."/>
            <person name="Ezra D."/>
            <person name="Gonzalez J.B."/>
            <person name="Henrissat B."/>
            <person name="Kuo A."/>
            <person name="Liang C."/>
            <person name="Lipzen A."/>
            <person name="Lutzoni F."/>
            <person name="Magnuson J."/>
            <person name="Mondo S."/>
            <person name="Nolan M."/>
            <person name="Ohm R."/>
            <person name="Pangilinan J."/>
            <person name="Park H.-J."/>
            <person name="Ramirez L."/>
            <person name="Alfaro M."/>
            <person name="Sun H."/>
            <person name="Tritt A."/>
            <person name="Yoshinaga Y."/>
            <person name="Zwiers L.-H."/>
            <person name="Turgeon B.G."/>
            <person name="Goodwin S.B."/>
            <person name="Spatafora J.W."/>
            <person name="Crous P.W."/>
            <person name="Grigoriev I.V."/>
        </authorList>
    </citation>
    <scope>NUCLEOTIDE SEQUENCE</scope>
    <source>
        <strain evidence="11">CBS 342.82</strain>
    </source>
</reference>
<feature type="domain" description="Transcription factor TFIID subunit 8 C-terminal" evidence="9">
    <location>
        <begin position="177"/>
        <end position="225"/>
    </location>
</feature>
<dbReference type="InterPro" id="IPR037818">
    <property type="entry name" value="TAF8"/>
</dbReference>
<organism evidence="11">
    <name type="scientific">Dissoconium aciculare CBS 342.82</name>
    <dbReference type="NCBI Taxonomy" id="1314786"/>
    <lineage>
        <taxon>Eukaryota</taxon>
        <taxon>Fungi</taxon>
        <taxon>Dikarya</taxon>
        <taxon>Ascomycota</taxon>
        <taxon>Pezizomycotina</taxon>
        <taxon>Dothideomycetes</taxon>
        <taxon>Dothideomycetidae</taxon>
        <taxon>Mycosphaerellales</taxon>
        <taxon>Dissoconiaceae</taxon>
        <taxon>Dissoconium</taxon>
    </lineage>
</organism>
<dbReference type="CDD" id="cd08049">
    <property type="entry name" value="TAF8"/>
    <property type="match status" value="1"/>
</dbReference>
<dbReference type="Pfam" id="PF07524">
    <property type="entry name" value="Bromo_TP"/>
    <property type="match status" value="1"/>
</dbReference>
<keyword evidence="5" id="KW-0804">Transcription</keyword>
<keyword evidence="6" id="KW-0539">Nucleus</keyword>